<sequence length="530" mass="58479">MKIKYIDGKQLKNMVVRGCQVLERNKKFVDDLNVFPVPDGDTGTNMSLTMNSAKDEVESVVNGNVEAVAKALANGSLMGARGNSGVILSQIFRGFSKACKGKETLDVGDFAKALHMASDTAYGAVMKPIEGTILTIIRSVSERAMEIGEIEEDICRMLEMVIDHGEEVLSKTPDMLKVLKEAGVVDAGGKGLIFILNGFYEALTGKIIIEETTKREKKSNLKIHGDKSIQFGYCTEFIIKSTNANVENLKKKIMNMGDSMLVVGDENLVKVHIHTNNPGNVIEEGLKLGQLVDVKIDNMRYQHENRLEKKDLKKYGIVAVAMGEGIENIFKDINVDKVIAGGQTMNPSTQDIKEALDSINAENIFILPNNSNIILAANQAKALSEKNVIVIPTKTIPQGIGAVVAYNPENEVDVNEKNMNLAMKDIKTGQITYSVRETTFKDIDIKKGDILGISDGEIVTVGSEIENESHKLLKNIVDEDSEIITLFYGSDIEKERADKLAEEIEEEFEDCDVEVYYGGQPLYYYIFSVE</sequence>
<comment type="caution">
    <text evidence="2">The sequence shown here is derived from an EMBL/GenBank/DDBJ whole genome shotgun (WGS) entry which is preliminary data.</text>
</comment>
<feature type="domain" description="DhaL" evidence="1">
    <location>
        <begin position="9"/>
        <end position="201"/>
    </location>
</feature>
<keyword evidence="3" id="KW-1185">Reference proteome</keyword>
<accession>A0A267MHD1</accession>
<keyword evidence="2" id="KW-0418">Kinase</keyword>
<dbReference type="SMART" id="SM01120">
    <property type="entry name" value="Dak2"/>
    <property type="match status" value="1"/>
</dbReference>
<dbReference type="GO" id="GO:0004371">
    <property type="term" value="F:glycerone kinase activity"/>
    <property type="evidence" value="ECO:0007669"/>
    <property type="project" value="InterPro"/>
</dbReference>
<reference evidence="2 3" key="1">
    <citation type="submission" date="2017-06" db="EMBL/GenBank/DDBJ databases">
        <title>Draft genome sequence of anaerobic fermentative bacterium Anaeromicrobium sediminis DY2726D isolated from West Pacific Ocean sediments.</title>
        <authorList>
            <person name="Zeng X."/>
        </authorList>
    </citation>
    <scope>NUCLEOTIDE SEQUENCE [LARGE SCALE GENOMIC DNA]</scope>
    <source>
        <strain evidence="2 3">DY2726D</strain>
    </source>
</reference>
<proteinExistence type="predicted"/>
<dbReference type="InterPro" id="IPR048394">
    <property type="entry name" value="FakA-like_M"/>
</dbReference>
<protein>
    <submittedName>
        <fullName evidence="2">Dihydroxyacetone kinase</fullName>
    </submittedName>
</protein>
<organism evidence="2 3">
    <name type="scientific">Anaeromicrobium sediminis</name>
    <dbReference type="NCBI Taxonomy" id="1478221"/>
    <lineage>
        <taxon>Bacteria</taxon>
        <taxon>Bacillati</taxon>
        <taxon>Bacillota</taxon>
        <taxon>Clostridia</taxon>
        <taxon>Peptostreptococcales</taxon>
        <taxon>Thermotaleaceae</taxon>
        <taxon>Anaeromicrobium</taxon>
    </lineage>
</organism>
<dbReference type="Gene3D" id="1.25.40.340">
    <property type="match status" value="1"/>
</dbReference>
<dbReference type="PANTHER" id="PTHR33434:SF4">
    <property type="entry name" value="PHOSPHATASE PROTEIN"/>
    <property type="match status" value="1"/>
</dbReference>
<dbReference type="AlphaFoldDB" id="A0A267MHD1"/>
<evidence type="ECO:0000313" key="2">
    <source>
        <dbReference type="EMBL" id="PAB58877.1"/>
    </source>
</evidence>
<dbReference type="Proteomes" id="UP000216024">
    <property type="component" value="Unassembled WGS sequence"/>
</dbReference>
<dbReference type="InterPro" id="IPR019986">
    <property type="entry name" value="YloV-like"/>
</dbReference>
<dbReference type="SUPFAM" id="SSF101473">
    <property type="entry name" value="DhaL-like"/>
    <property type="match status" value="1"/>
</dbReference>
<dbReference type="InterPro" id="IPR033470">
    <property type="entry name" value="FakA-like_C"/>
</dbReference>
<dbReference type="NCBIfam" id="TIGR03599">
    <property type="entry name" value="YloV"/>
    <property type="match status" value="1"/>
</dbReference>
<dbReference type="InterPro" id="IPR050270">
    <property type="entry name" value="DegV_domain_contain"/>
</dbReference>
<dbReference type="SMART" id="SM01121">
    <property type="entry name" value="Dak1_2"/>
    <property type="match status" value="1"/>
</dbReference>
<name>A0A267MHD1_9FIRM</name>
<evidence type="ECO:0000313" key="3">
    <source>
        <dbReference type="Proteomes" id="UP000216024"/>
    </source>
</evidence>
<dbReference type="RefSeq" id="WP_095134231.1">
    <property type="nucleotide sequence ID" value="NZ_NIBG01000011.1"/>
</dbReference>
<dbReference type="GO" id="GO:0006071">
    <property type="term" value="P:glycerol metabolic process"/>
    <property type="evidence" value="ECO:0007669"/>
    <property type="project" value="InterPro"/>
</dbReference>
<dbReference type="OrthoDB" id="9760324at2"/>
<dbReference type="PANTHER" id="PTHR33434">
    <property type="entry name" value="DEGV DOMAIN-CONTAINING PROTEIN DR_1986-RELATED"/>
    <property type="match status" value="1"/>
</dbReference>
<dbReference type="InterPro" id="IPR004007">
    <property type="entry name" value="DhaL_dom"/>
</dbReference>
<keyword evidence="2" id="KW-0808">Transferase</keyword>
<evidence type="ECO:0000259" key="1">
    <source>
        <dbReference type="PROSITE" id="PS51480"/>
    </source>
</evidence>
<dbReference type="EMBL" id="NIBG01000011">
    <property type="protein sequence ID" value="PAB58877.1"/>
    <property type="molecule type" value="Genomic_DNA"/>
</dbReference>
<dbReference type="PROSITE" id="PS51480">
    <property type="entry name" value="DHAL"/>
    <property type="match status" value="1"/>
</dbReference>
<gene>
    <name evidence="2" type="ORF">CCE28_13375</name>
</gene>
<dbReference type="InterPro" id="IPR036117">
    <property type="entry name" value="DhaL_dom_sf"/>
</dbReference>
<dbReference type="Pfam" id="PF13684">
    <property type="entry name" value="FakA-like_C"/>
    <property type="match status" value="1"/>
</dbReference>
<dbReference type="Pfam" id="PF21645">
    <property type="entry name" value="FakA-like_M"/>
    <property type="match status" value="1"/>
</dbReference>
<dbReference type="Pfam" id="PF02734">
    <property type="entry name" value="Dak2"/>
    <property type="match status" value="1"/>
</dbReference>